<sequence>MKDRKKRIKSKCSTLIQVASLFPLTLMSAAFAQEKADNGKDGVEIIEVTGTYQALSDAAAIKRNAAQIVDAISATDIGKLPDTNIAEALQRITGVTINRDDVGDGTGFQIRGFSANALTINGKGVVTDGFDQRENNLNALSSSLVKALAVSKSPTADQIEGGSGGSVELVTFSPFDFEGQEIRGRVELNDSSSDADMGGKFGGFYSNRIEIDNKFGELGYLINLETEKKNTVSQGFFGQYHGTGFRNRQPLRLLESQGHPDAPAHPAHVPRQFEVKDQDFEVETSTISGALQWAPSERFNLELKGSLSKREAAVNNSRLWYDFFRMNPIDSKGEHGLGWLPGATWHTLTRDAVDTEYDPESLADNLTVGDYTYGNLYTSGQPLEGQVSRSMLTSGVFFPDSTRPANNSPIRSMARLDGSEKTQTNISLDFDWYITDDFRMETSFAISDSETNNQGREMHLHVETLHPETGEWLYPSLGYDITEGNDLPTIKPMWLQALDDADGNTINAEPILGFNPDYFDPAQRNDLNRLARLNHGENRTRGESKEWRMDFDWDVDFAGITQIEFGHRHDELHNFKDRSDMKTPYKPGFVDLDNDGLPDDDDGDGIPDEADRGTVWVSRTLTSLVEDPLIAPAESAYPAPTYEQLDDFLTLRTGLQDLTGDFPRQYYVGPDSAAKWDALINAVYGGHDVIYEDLQTEKMTEKTDAFYLKINFEYELANMPLTGNLGLRHVRTEGEGETFLDHCYIPWQVDEEKSAVVRGEQVAWEQARTDFNDGVGEDPGPLVYSYEDSALLALKEEQPWRQSVCRKQLELGGDRVPTIFQEPFNISDTYPARAELRTGTGQTSGNVLHKDWLWSEYDYSFNLPSLNLSLGVTDDMVVRFAAYKTMARPGANDLSMDPAGNRFGNPNLRPFQTRSMDFSWEWYISETDSLSIAYFTKDLIDQKIEETRFDPISAQIIRQPVNGGDGKVNGIEIGGVHTFDYLPEAWQGFGVQANYTYVDTEQGIRRDTITGEKLPIQGRSDNTYNLQFFYEKNAWSARIAYNWREQYLDGFRGGNWDWTAASLNEAQTNTLGQNVYQKYTPVSASVWREDYAQLDFSLGYKFSDKLGVLFKASNLGKKAQRSYAWHENATVRHNLAATFYRLSVNWKL</sequence>
<dbReference type="NCBIfam" id="TIGR01782">
    <property type="entry name" value="TonB-Xanth-Caul"/>
    <property type="match status" value="1"/>
</dbReference>
<dbReference type="RefSeq" id="WP_235312042.1">
    <property type="nucleotide sequence ID" value="NZ_JAKGAS010000004.1"/>
</dbReference>
<comment type="caution">
    <text evidence="6">The sequence shown here is derived from an EMBL/GenBank/DDBJ whole genome shotgun (WGS) entry which is preliminary data.</text>
</comment>
<evidence type="ECO:0000259" key="5">
    <source>
        <dbReference type="Pfam" id="PF07715"/>
    </source>
</evidence>
<organism evidence="6 7">
    <name type="scientific">Paraglaciecola algarum</name>
    <dbReference type="NCBI Taxonomy" id="3050085"/>
    <lineage>
        <taxon>Bacteria</taxon>
        <taxon>Pseudomonadati</taxon>
        <taxon>Pseudomonadota</taxon>
        <taxon>Gammaproteobacteria</taxon>
        <taxon>Alteromonadales</taxon>
        <taxon>Alteromonadaceae</taxon>
        <taxon>Paraglaciecola</taxon>
    </lineage>
</organism>
<feature type="signal peptide" evidence="4">
    <location>
        <begin position="1"/>
        <end position="32"/>
    </location>
</feature>
<dbReference type="Proteomes" id="UP001521137">
    <property type="component" value="Unassembled WGS sequence"/>
</dbReference>
<gene>
    <name evidence="6" type="ORF">L0668_09450</name>
</gene>
<keyword evidence="4" id="KW-0732">Signal</keyword>
<evidence type="ECO:0000256" key="2">
    <source>
        <dbReference type="ARBA" id="ARBA00023136"/>
    </source>
</evidence>
<evidence type="ECO:0000256" key="4">
    <source>
        <dbReference type="SAM" id="SignalP"/>
    </source>
</evidence>
<keyword evidence="6" id="KW-0675">Receptor</keyword>
<keyword evidence="3" id="KW-0998">Cell outer membrane</keyword>
<proteinExistence type="predicted"/>
<keyword evidence="2" id="KW-0472">Membrane</keyword>
<evidence type="ECO:0000313" key="6">
    <source>
        <dbReference type="EMBL" id="MCF2948330.1"/>
    </source>
</evidence>
<protein>
    <submittedName>
        <fullName evidence="6">TonB-dependent receptor</fullName>
    </submittedName>
</protein>
<evidence type="ECO:0000256" key="1">
    <source>
        <dbReference type="ARBA" id="ARBA00004442"/>
    </source>
</evidence>
<dbReference type="Gene3D" id="2.170.130.10">
    <property type="entry name" value="TonB-dependent receptor, plug domain"/>
    <property type="match status" value="1"/>
</dbReference>
<feature type="domain" description="TonB-dependent receptor plug" evidence="5">
    <location>
        <begin position="62"/>
        <end position="165"/>
    </location>
</feature>
<accession>A0ABS9D7H1</accession>
<dbReference type="PANTHER" id="PTHR40980">
    <property type="entry name" value="PLUG DOMAIN-CONTAINING PROTEIN"/>
    <property type="match status" value="1"/>
</dbReference>
<dbReference type="Pfam" id="PF07715">
    <property type="entry name" value="Plug"/>
    <property type="match status" value="1"/>
</dbReference>
<keyword evidence="7" id="KW-1185">Reference proteome</keyword>
<dbReference type="InterPro" id="IPR010104">
    <property type="entry name" value="TonB_rcpt_bac"/>
</dbReference>
<evidence type="ECO:0000313" key="7">
    <source>
        <dbReference type="Proteomes" id="UP001521137"/>
    </source>
</evidence>
<feature type="chain" id="PRO_5047017406" evidence="4">
    <location>
        <begin position="33"/>
        <end position="1148"/>
    </location>
</feature>
<dbReference type="Gene3D" id="2.40.170.20">
    <property type="entry name" value="TonB-dependent receptor, beta-barrel domain"/>
    <property type="match status" value="1"/>
</dbReference>
<dbReference type="SUPFAM" id="SSF56935">
    <property type="entry name" value="Porins"/>
    <property type="match status" value="1"/>
</dbReference>
<reference evidence="6 7" key="1">
    <citation type="submission" date="2022-01" db="EMBL/GenBank/DDBJ databases">
        <title>Paraglaciecola sp. G1-23.</title>
        <authorList>
            <person name="Jin M.S."/>
            <person name="Han D.M."/>
            <person name="Kim H.M."/>
            <person name="Jeon C.O."/>
        </authorList>
    </citation>
    <scope>NUCLEOTIDE SEQUENCE [LARGE SCALE GENOMIC DNA]</scope>
    <source>
        <strain evidence="6 7">G1-23</strain>
    </source>
</reference>
<evidence type="ECO:0000256" key="3">
    <source>
        <dbReference type="ARBA" id="ARBA00023237"/>
    </source>
</evidence>
<name>A0ABS9D7H1_9ALTE</name>
<dbReference type="InterPro" id="IPR036942">
    <property type="entry name" value="Beta-barrel_TonB_sf"/>
</dbReference>
<dbReference type="EMBL" id="JAKGAS010000004">
    <property type="protein sequence ID" value="MCF2948330.1"/>
    <property type="molecule type" value="Genomic_DNA"/>
</dbReference>
<dbReference type="InterPro" id="IPR037066">
    <property type="entry name" value="Plug_dom_sf"/>
</dbReference>
<dbReference type="InterPro" id="IPR012910">
    <property type="entry name" value="Plug_dom"/>
</dbReference>
<dbReference type="PANTHER" id="PTHR40980:SF3">
    <property type="entry name" value="TONB-DEPENDENT RECEPTOR-LIKE BETA-BARREL DOMAIN-CONTAINING PROTEIN"/>
    <property type="match status" value="1"/>
</dbReference>
<comment type="subcellular location">
    <subcellularLocation>
        <location evidence="1">Cell outer membrane</location>
    </subcellularLocation>
</comment>